<evidence type="ECO:0000313" key="2">
    <source>
        <dbReference type="Proteomes" id="UP001056120"/>
    </source>
</evidence>
<protein>
    <submittedName>
        <fullName evidence="1">Uncharacterized protein</fullName>
    </submittedName>
</protein>
<evidence type="ECO:0000313" key="1">
    <source>
        <dbReference type="EMBL" id="KAI3811024.1"/>
    </source>
</evidence>
<accession>A0ACB9ISX1</accession>
<sequence length="100" mass="10995">MEVPNDSDMMIEEEYSILEAKTYSKEQVDALSTELCSCANIPGMNPISPLEKESDDVAAVQSLGPTHGPYFAILEANDNHHGLHAKFDSGEFINDCYVKS</sequence>
<gene>
    <name evidence="1" type="ORF">L1987_20739</name>
</gene>
<proteinExistence type="predicted"/>
<keyword evidence="2" id="KW-1185">Reference proteome</keyword>
<dbReference type="Proteomes" id="UP001056120">
    <property type="component" value="Linkage Group LG07"/>
</dbReference>
<reference evidence="1 2" key="2">
    <citation type="journal article" date="2022" name="Mol. Ecol. Resour.">
        <title>The genomes of chicory, endive, great burdock and yacon provide insights into Asteraceae paleo-polyploidization history and plant inulin production.</title>
        <authorList>
            <person name="Fan W."/>
            <person name="Wang S."/>
            <person name="Wang H."/>
            <person name="Wang A."/>
            <person name="Jiang F."/>
            <person name="Liu H."/>
            <person name="Zhao H."/>
            <person name="Xu D."/>
            <person name="Zhang Y."/>
        </authorList>
    </citation>
    <scope>NUCLEOTIDE SEQUENCE [LARGE SCALE GENOMIC DNA]</scope>
    <source>
        <strain evidence="2">cv. Yunnan</strain>
        <tissue evidence="1">Leaves</tissue>
    </source>
</reference>
<name>A0ACB9ISX1_9ASTR</name>
<dbReference type="EMBL" id="CM042024">
    <property type="protein sequence ID" value="KAI3811024.1"/>
    <property type="molecule type" value="Genomic_DNA"/>
</dbReference>
<reference evidence="2" key="1">
    <citation type="journal article" date="2022" name="Mol. Ecol. Resour.">
        <title>The genomes of chicory, endive, great burdock and yacon provide insights into Asteraceae palaeo-polyploidization history and plant inulin production.</title>
        <authorList>
            <person name="Fan W."/>
            <person name="Wang S."/>
            <person name="Wang H."/>
            <person name="Wang A."/>
            <person name="Jiang F."/>
            <person name="Liu H."/>
            <person name="Zhao H."/>
            <person name="Xu D."/>
            <person name="Zhang Y."/>
        </authorList>
    </citation>
    <scope>NUCLEOTIDE SEQUENCE [LARGE SCALE GENOMIC DNA]</scope>
    <source>
        <strain evidence="2">cv. Yunnan</strain>
    </source>
</reference>
<comment type="caution">
    <text evidence="1">The sequence shown here is derived from an EMBL/GenBank/DDBJ whole genome shotgun (WGS) entry which is preliminary data.</text>
</comment>
<organism evidence="1 2">
    <name type="scientific">Smallanthus sonchifolius</name>
    <dbReference type="NCBI Taxonomy" id="185202"/>
    <lineage>
        <taxon>Eukaryota</taxon>
        <taxon>Viridiplantae</taxon>
        <taxon>Streptophyta</taxon>
        <taxon>Embryophyta</taxon>
        <taxon>Tracheophyta</taxon>
        <taxon>Spermatophyta</taxon>
        <taxon>Magnoliopsida</taxon>
        <taxon>eudicotyledons</taxon>
        <taxon>Gunneridae</taxon>
        <taxon>Pentapetalae</taxon>
        <taxon>asterids</taxon>
        <taxon>campanulids</taxon>
        <taxon>Asterales</taxon>
        <taxon>Asteraceae</taxon>
        <taxon>Asteroideae</taxon>
        <taxon>Heliantheae alliance</taxon>
        <taxon>Millerieae</taxon>
        <taxon>Smallanthus</taxon>
    </lineage>
</organism>